<feature type="transmembrane region" description="Helical" evidence="6">
    <location>
        <begin position="47"/>
        <end position="65"/>
    </location>
</feature>
<feature type="domain" description="Major facilitator superfamily (MFS) profile" evidence="7">
    <location>
        <begin position="1"/>
        <end position="393"/>
    </location>
</feature>
<name>A0A7C9UZC7_9PROT</name>
<dbReference type="Gene3D" id="1.20.1250.20">
    <property type="entry name" value="MFS general substrate transporter like domains"/>
    <property type="match status" value="2"/>
</dbReference>
<feature type="transmembrane region" description="Helical" evidence="6">
    <location>
        <begin position="193"/>
        <end position="220"/>
    </location>
</feature>
<evidence type="ECO:0000256" key="1">
    <source>
        <dbReference type="ARBA" id="ARBA00004651"/>
    </source>
</evidence>
<feature type="transmembrane region" description="Helical" evidence="6">
    <location>
        <begin position="72"/>
        <end position="91"/>
    </location>
</feature>
<dbReference type="InterPro" id="IPR005829">
    <property type="entry name" value="Sugar_transporter_CS"/>
</dbReference>
<feature type="transmembrane region" description="Helical" evidence="6">
    <location>
        <begin position="132"/>
        <end position="155"/>
    </location>
</feature>
<organism evidence="8 9">
    <name type="scientific">Magnetospirillum aberrantis SpK</name>
    <dbReference type="NCBI Taxonomy" id="908842"/>
    <lineage>
        <taxon>Bacteria</taxon>
        <taxon>Pseudomonadati</taxon>
        <taxon>Pseudomonadota</taxon>
        <taxon>Alphaproteobacteria</taxon>
        <taxon>Rhodospirillales</taxon>
        <taxon>Rhodospirillaceae</taxon>
        <taxon>Magnetospirillum</taxon>
    </lineage>
</organism>
<proteinExistence type="predicted"/>
<accession>A0A7C9UZC7</accession>
<evidence type="ECO:0000313" key="8">
    <source>
        <dbReference type="EMBL" id="NFV80615.1"/>
    </source>
</evidence>
<feature type="transmembrane region" description="Helical" evidence="6">
    <location>
        <begin position="97"/>
        <end position="120"/>
    </location>
</feature>
<keyword evidence="5 6" id="KW-0472">Membrane</keyword>
<dbReference type="InterPro" id="IPR020846">
    <property type="entry name" value="MFS_dom"/>
</dbReference>
<feature type="transmembrane region" description="Helical" evidence="6">
    <location>
        <begin position="277"/>
        <end position="297"/>
    </location>
</feature>
<reference evidence="8 9" key="1">
    <citation type="submission" date="2020-02" db="EMBL/GenBank/DDBJ databases">
        <authorList>
            <person name="Dziuba M."/>
            <person name="Kuznetsov B."/>
            <person name="Mardanov A."/>
            <person name="Ravin N."/>
            <person name="Grouzdev D."/>
        </authorList>
    </citation>
    <scope>NUCLEOTIDE SEQUENCE [LARGE SCALE GENOMIC DNA]</scope>
    <source>
        <strain evidence="8 9">SpK</strain>
    </source>
</reference>
<dbReference type="PANTHER" id="PTHR43124">
    <property type="entry name" value="PURINE EFFLUX PUMP PBUE"/>
    <property type="match status" value="1"/>
</dbReference>
<keyword evidence="9" id="KW-1185">Reference proteome</keyword>
<dbReference type="AlphaFoldDB" id="A0A7C9UZC7"/>
<dbReference type="InterPro" id="IPR011701">
    <property type="entry name" value="MFS"/>
</dbReference>
<feature type="transmembrane region" description="Helical" evidence="6">
    <location>
        <begin position="240"/>
        <end position="265"/>
    </location>
</feature>
<dbReference type="PROSITE" id="PS00217">
    <property type="entry name" value="SUGAR_TRANSPORT_2"/>
    <property type="match status" value="1"/>
</dbReference>
<dbReference type="Proteomes" id="UP000480684">
    <property type="component" value="Unassembled WGS sequence"/>
</dbReference>
<dbReference type="PANTHER" id="PTHR43124:SF3">
    <property type="entry name" value="CHLORAMPHENICOL EFFLUX PUMP RV0191"/>
    <property type="match status" value="1"/>
</dbReference>
<sequence>MENVVRLRLLYLSRLATCTVAMTYAGALPFLRPVWGMDAAAAGSVQSAYNLGVALALLVASWLAGRVGARRVFLASSWAAAVAAVAMALFARSHASALVLVALVGATQGGAYAPALMLVAELAPPARRGIAMGFLLASGSFGYWLSVSGGLGISAWADYRWAFALCAVGPLIGAVAGWLALRGHPDRPGGGASAAGAGVWAALLSPAALLLTLGYVAHTWELLGLWTWLPAFLAHALDGAGLGAVALGLVVASAVHLAGIVATLLAGTASDRLGRRVVLIGAAAMGGVLTVATGWSAGAAPALVLTLAAAASFAAYADSGVLSAAMTETVHPRHLGSVLAVRSLLGFGAGAVAPVVFGAVLDHTGHWGWAFAVLAAGGVVAAVAALALGANALKHSDDSMHQA</sequence>
<dbReference type="GO" id="GO:0005886">
    <property type="term" value="C:plasma membrane"/>
    <property type="evidence" value="ECO:0007669"/>
    <property type="project" value="UniProtKB-SubCell"/>
</dbReference>
<protein>
    <submittedName>
        <fullName evidence="8">MFS transporter</fullName>
    </submittedName>
</protein>
<evidence type="ECO:0000256" key="6">
    <source>
        <dbReference type="SAM" id="Phobius"/>
    </source>
</evidence>
<dbReference type="SUPFAM" id="SSF103473">
    <property type="entry name" value="MFS general substrate transporter"/>
    <property type="match status" value="1"/>
</dbReference>
<evidence type="ECO:0000256" key="2">
    <source>
        <dbReference type="ARBA" id="ARBA00022475"/>
    </source>
</evidence>
<dbReference type="Pfam" id="PF07690">
    <property type="entry name" value="MFS_1"/>
    <property type="match status" value="1"/>
</dbReference>
<feature type="transmembrane region" description="Helical" evidence="6">
    <location>
        <begin position="12"/>
        <end position="35"/>
    </location>
</feature>
<dbReference type="EMBL" id="JAAIYP010000037">
    <property type="protein sequence ID" value="NFV80615.1"/>
    <property type="molecule type" value="Genomic_DNA"/>
</dbReference>
<keyword evidence="4 6" id="KW-1133">Transmembrane helix</keyword>
<gene>
    <name evidence="8" type="ORF">G4223_10890</name>
</gene>
<evidence type="ECO:0000256" key="4">
    <source>
        <dbReference type="ARBA" id="ARBA00022989"/>
    </source>
</evidence>
<dbReference type="RefSeq" id="WP_163679149.1">
    <property type="nucleotide sequence ID" value="NZ_JAAIYP010000037.1"/>
</dbReference>
<feature type="transmembrane region" description="Helical" evidence="6">
    <location>
        <begin position="161"/>
        <end position="181"/>
    </location>
</feature>
<dbReference type="InterPro" id="IPR036259">
    <property type="entry name" value="MFS_trans_sf"/>
</dbReference>
<dbReference type="PROSITE" id="PS00216">
    <property type="entry name" value="SUGAR_TRANSPORT_1"/>
    <property type="match status" value="1"/>
</dbReference>
<comment type="subcellular location">
    <subcellularLocation>
        <location evidence="1">Cell membrane</location>
        <topology evidence="1">Multi-pass membrane protein</topology>
    </subcellularLocation>
</comment>
<feature type="transmembrane region" description="Helical" evidence="6">
    <location>
        <begin position="367"/>
        <end position="393"/>
    </location>
</feature>
<evidence type="ECO:0000256" key="3">
    <source>
        <dbReference type="ARBA" id="ARBA00022692"/>
    </source>
</evidence>
<evidence type="ECO:0000256" key="5">
    <source>
        <dbReference type="ARBA" id="ARBA00023136"/>
    </source>
</evidence>
<keyword evidence="2" id="KW-1003">Cell membrane</keyword>
<keyword evidence="3 6" id="KW-0812">Transmembrane</keyword>
<feature type="transmembrane region" description="Helical" evidence="6">
    <location>
        <begin position="339"/>
        <end position="361"/>
    </location>
</feature>
<evidence type="ECO:0000313" key="9">
    <source>
        <dbReference type="Proteomes" id="UP000480684"/>
    </source>
</evidence>
<dbReference type="InterPro" id="IPR050189">
    <property type="entry name" value="MFS_Efflux_Transporters"/>
</dbReference>
<dbReference type="PROSITE" id="PS50850">
    <property type="entry name" value="MFS"/>
    <property type="match status" value="1"/>
</dbReference>
<evidence type="ECO:0000259" key="7">
    <source>
        <dbReference type="PROSITE" id="PS50850"/>
    </source>
</evidence>
<feature type="transmembrane region" description="Helical" evidence="6">
    <location>
        <begin position="303"/>
        <end position="327"/>
    </location>
</feature>
<dbReference type="GO" id="GO:0022857">
    <property type="term" value="F:transmembrane transporter activity"/>
    <property type="evidence" value="ECO:0007669"/>
    <property type="project" value="InterPro"/>
</dbReference>
<comment type="caution">
    <text evidence="8">The sequence shown here is derived from an EMBL/GenBank/DDBJ whole genome shotgun (WGS) entry which is preliminary data.</text>
</comment>